<feature type="non-terminal residue" evidence="1">
    <location>
        <position position="284"/>
    </location>
</feature>
<reference evidence="1" key="1">
    <citation type="submission" date="2018-05" db="EMBL/GenBank/DDBJ databases">
        <authorList>
            <person name="Lanie J.A."/>
            <person name="Ng W.-L."/>
            <person name="Kazmierczak K.M."/>
            <person name="Andrzejewski T.M."/>
            <person name="Davidsen T.M."/>
            <person name="Wayne K.J."/>
            <person name="Tettelin H."/>
            <person name="Glass J.I."/>
            <person name="Rusch D."/>
            <person name="Podicherti R."/>
            <person name="Tsui H.-C.T."/>
            <person name="Winkler M.E."/>
        </authorList>
    </citation>
    <scope>NUCLEOTIDE SEQUENCE</scope>
</reference>
<dbReference type="EMBL" id="UINC01111479">
    <property type="protein sequence ID" value="SVC79733.1"/>
    <property type="molecule type" value="Genomic_DNA"/>
</dbReference>
<organism evidence="1">
    <name type="scientific">marine metagenome</name>
    <dbReference type="NCBI Taxonomy" id="408172"/>
    <lineage>
        <taxon>unclassified sequences</taxon>
        <taxon>metagenomes</taxon>
        <taxon>ecological metagenomes</taxon>
    </lineage>
</organism>
<gene>
    <name evidence="1" type="ORF">METZ01_LOCUS332587</name>
</gene>
<proteinExistence type="predicted"/>
<sequence>MNPIFSQNDTSVAFSGSSNTDVTGGERFFSPLVFVLVLGGMIFSNDVRANPPNATPLAGASLKYDVACNKIQTIDGLSDGLRIQYPTVTDPYLVPTTAAAKLSFACSDSDAGKSIRDEDMFLKTFCADIDIDIPGGAQYRNPNSPIGCKKSVRWQLKSLFCQASTSRHPSVYKDDVVYDCDASDYTIPDFNMVTLEVQLEPDNFDTRTFYYRVPDHTTQDTPILLNFHGSESEDVLNIDADGIPNSLLSRAAEKYLGAATETSPNYIHAYLTTPSDYKNTSSCT</sequence>
<protein>
    <submittedName>
        <fullName evidence="1">Uncharacterized protein</fullName>
    </submittedName>
</protein>
<evidence type="ECO:0000313" key="1">
    <source>
        <dbReference type="EMBL" id="SVC79733.1"/>
    </source>
</evidence>
<accession>A0A382Q2A1</accession>
<dbReference type="AlphaFoldDB" id="A0A382Q2A1"/>
<name>A0A382Q2A1_9ZZZZ</name>